<comment type="caution">
    <text evidence="1">The sequence shown here is derived from an EMBL/GenBank/DDBJ whole genome shotgun (WGS) entry which is preliminary data.</text>
</comment>
<keyword evidence="2" id="KW-1185">Reference proteome</keyword>
<evidence type="ECO:0000313" key="1">
    <source>
        <dbReference type="EMBL" id="KUL45137.1"/>
    </source>
</evidence>
<reference evidence="2" key="1">
    <citation type="submission" date="2015-10" db="EMBL/GenBank/DDBJ databases">
        <authorList>
            <person name="Ju K.-S."/>
            <person name="Doroghazi J.R."/>
            <person name="Metcalf W.W."/>
        </authorList>
    </citation>
    <scope>NUCLEOTIDE SEQUENCE [LARGE SCALE GENOMIC DNA]</scope>
    <source>
        <strain evidence="2">NRRL 3151</strain>
    </source>
</reference>
<name>A0A0X3VL94_9ACTN</name>
<dbReference type="AlphaFoldDB" id="A0A0X3VL94"/>
<proteinExistence type="predicted"/>
<protein>
    <submittedName>
        <fullName evidence="1">Uncharacterized protein</fullName>
    </submittedName>
</protein>
<accession>A0A0X3VL94</accession>
<dbReference type="EMBL" id="LLZG01000015">
    <property type="protein sequence ID" value="KUL45137.1"/>
    <property type="molecule type" value="Genomic_DNA"/>
</dbReference>
<organism evidence="1 2">
    <name type="scientific">Streptomyces regalis</name>
    <dbReference type="NCBI Taxonomy" id="68262"/>
    <lineage>
        <taxon>Bacteria</taxon>
        <taxon>Bacillati</taxon>
        <taxon>Actinomycetota</taxon>
        <taxon>Actinomycetes</taxon>
        <taxon>Kitasatosporales</taxon>
        <taxon>Streptomycetaceae</taxon>
        <taxon>Streptomyces</taxon>
    </lineage>
</organism>
<sequence>MPVPPTVPVGYSSPVQRPVYVSVASEEGRATVRRYPAPMQRRTMERHLSGTHLVADIDDPDAGWPHSADVLLMPLGRRRHVSGMVSWEAIAALYPGCALLALEEPDGGCLALLRDGVRLRAHWDGRRPSWTSAAIAASVIHDHATSTLGSPGPSCVQVAIGAEAETGLLVVDAL</sequence>
<evidence type="ECO:0000313" key="2">
    <source>
        <dbReference type="Proteomes" id="UP000053923"/>
    </source>
</evidence>
<gene>
    <name evidence="1" type="ORF">ADL12_04315</name>
</gene>
<dbReference type="Proteomes" id="UP000053923">
    <property type="component" value="Unassembled WGS sequence"/>
</dbReference>